<proteinExistence type="predicted"/>
<gene>
    <name evidence="3" type="ORF">RF11_07609</name>
</gene>
<dbReference type="AlphaFoldDB" id="A0A0C2MK11"/>
<dbReference type="Proteomes" id="UP000031668">
    <property type="component" value="Unassembled WGS sequence"/>
</dbReference>
<keyword evidence="4" id="KW-1185">Reference proteome</keyword>
<feature type="region of interest" description="Disordered" evidence="1">
    <location>
        <begin position="135"/>
        <end position="319"/>
    </location>
</feature>
<comment type="caution">
    <text evidence="3">The sequence shown here is derived from an EMBL/GenBank/DDBJ whole genome shotgun (WGS) entry which is preliminary data.</text>
</comment>
<evidence type="ECO:0000313" key="3">
    <source>
        <dbReference type="EMBL" id="KII67531.1"/>
    </source>
</evidence>
<name>A0A0C2MK11_THEKT</name>
<feature type="compositionally biased region" description="Polar residues" evidence="1">
    <location>
        <begin position="283"/>
        <end position="315"/>
    </location>
</feature>
<evidence type="ECO:0000256" key="1">
    <source>
        <dbReference type="SAM" id="MobiDB-lite"/>
    </source>
</evidence>
<evidence type="ECO:0000256" key="2">
    <source>
        <dbReference type="SAM" id="Phobius"/>
    </source>
</evidence>
<feature type="compositionally biased region" description="Polar residues" evidence="1">
    <location>
        <begin position="135"/>
        <end position="221"/>
    </location>
</feature>
<keyword evidence="2" id="KW-0472">Membrane</keyword>
<protein>
    <submittedName>
        <fullName evidence="3">Uncharacterized protein</fullName>
    </submittedName>
</protein>
<evidence type="ECO:0000313" key="4">
    <source>
        <dbReference type="Proteomes" id="UP000031668"/>
    </source>
</evidence>
<keyword evidence="2" id="KW-1133">Transmembrane helix</keyword>
<feature type="compositionally biased region" description="Low complexity" evidence="1">
    <location>
        <begin position="264"/>
        <end position="282"/>
    </location>
</feature>
<feature type="transmembrane region" description="Helical" evidence="2">
    <location>
        <begin position="329"/>
        <end position="351"/>
    </location>
</feature>
<dbReference type="EMBL" id="JWZT01003140">
    <property type="protein sequence ID" value="KII67531.1"/>
    <property type="molecule type" value="Genomic_DNA"/>
</dbReference>
<organism evidence="3 4">
    <name type="scientific">Thelohanellus kitauei</name>
    <name type="common">Myxosporean</name>
    <dbReference type="NCBI Taxonomy" id="669202"/>
    <lineage>
        <taxon>Eukaryota</taxon>
        <taxon>Metazoa</taxon>
        <taxon>Cnidaria</taxon>
        <taxon>Myxozoa</taxon>
        <taxon>Myxosporea</taxon>
        <taxon>Bivalvulida</taxon>
        <taxon>Platysporina</taxon>
        <taxon>Myxobolidae</taxon>
        <taxon>Thelohanellus</taxon>
    </lineage>
</organism>
<keyword evidence="2" id="KW-0812">Transmembrane</keyword>
<reference evidence="3 4" key="1">
    <citation type="journal article" date="2014" name="Genome Biol. Evol.">
        <title>The genome of the myxosporean Thelohanellus kitauei shows adaptations to nutrient acquisition within its fish host.</title>
        <authorList>
            <person name="Yang Y."/>
            <person name="Xiong J."/>
            <person name="Zhou Z."/>
            <person name="Huo F."/>
            <person name="Miao W."/>
            <person name="Ran C."/>
            <person name="Liu Y."/>
            <person name="Zhang J."/>
            <person name="Feng J."/>
            <person name="Wang M."/>
            <person name="Wang M."/>
            <person name="Wang L."/>
            <person name="Yao B."/>
        </authorList>
    </citation>
    <scope>NUCLEOTIDE SEQUENCE [LARGE SCALE GENOMIC DNA]</scope>
    <source>
        <strain evidence="3">Wuqing</strain>
    </source>
</reference>
<accession>A0A0C2MK11</accession>
<feature type="compositionally biased region" description="Polar residues" evidence="1">
    <location>
        <begin position="230"/>
        <end position="241"/>
    </location>
</feature>
<sequence length="374" mass="41487">MDTNNSINVDLCNFEINDTKSNRKSYFTSEIFTFNGTIYFRKLEKTHNNINSNFSVYSSINAIELSSGGRTLQISDIHAEVKILEEKKSVTDTSMIHTPLPPITKSSSKEYSETWKPLSDSTTLNSIEITNSTIKPSRTSTFQRNESIETSTQISRTPTFTSSENGESTAQILNMSTVQTDETTGSSTQVSKKSRFNQVQPQKPQQKSETTASSKRTSRGTTVKMIEGTEASTQTSRSTMIKPTETKETSTQTSTTPNVQPTGRQKSSTPPSTSRRISPQTSVRTESTNKPSTIPLTTTSFNRKVSTQKPTNSTPVPREMKEFSKGGNAAKIVLCVVIVCFFIGFVVTLAYKNGLIQSKLQNLADRINREIERM</sequence>